<name>A0A1M4YQM0_9BACL</name>
<evidence type="ECO:0000313" key="1">
    <source>
        <dbReference type="EMBL" id="SHF07968.1"/>
    </source>
</evidence>
<keyword evidence="2" id="KW-1185">Reference proteome</keyword>
<proteinExistence type="predicted"/>
<organism evidence="1 2">
    <name type="scientific">Seinonella peptonophila</name>
    <dbReference type="NCBI Taxonomy" id="112248"/>
    <lineage>
        <taxon>Bacteria</taxon>
        <taxon>Bacillati</taxon>
        <taxon>Bacillota</taxon>
        <taxon>Bacilli</taxon>
        <taxon>Bacillales</taxon>
        <taxon>Thermoactinomycetaceae</taxon>
        <taxon>Seinonella</taxon>
    </lineage>
</organism>
<dbReference type="Proteomes" id="UP000184476">
    <property type="component" value="Unassembled WGS sequence"/>
</dbReference>
<reference evidence="1 2" key="1">
    <citation type="submission" date="2016-11" db="EMBL/GenBank/DDBJ databases">
        <authorList>
            <person name="Jaros S."/>
            <person name="Januszkiewicz K."/>
            <person name="Wedrychowicz H."/>
        </authorList>
    </citation>
    <scope>NUCLEOTIDE SEQUENCE [LARGE SCALE GENOMIC DNA]</scope>
    <source>
        <strain evidence="1 2">DSM 44666</strain>
    </source>
</reference>
<gene>
    <name evidence="1" type="ORF">SAMN05444392_10786</name>
</gene>
<sequence>MVLTGLNYHVVIPWRDHHGQGEQTSITALDYLKLLAKKDNGYALLAVCFGVIQQLHLNIGSSELFNYFLKRALLNEDVCFLEAWQLGRIIAGKQLRANDFFTDQSNERTGKTIPIYNNPLQNPTKAYFTRESDEVIEERLHSFFYHFTCAFIENRRDEEIVLQLGSELNLHKQLVDYKPRGDSLVFAEASIVHFFPEVLSKVMVMEAKNPWEIFYQGGKTGPDQSNPLFSKISQAGRHFFNPSPQDIYSVFNPFSANDFPQFAPVSDISSFFRDAVRKRQLSSIRSYFRGYDDREQGRTSEVGMYDTTYFTSTNDWREFYKIGYEQRQKELVLQACYPVLDKIIQANRGDLLYLFFRGGRNEASTSSELSDQTLKTIYEAGKQFFNRDEALLHEEFMNASQSLALSEEASSPDIHPDFAQAVKDQNLEAIEAFYRGYEVNDKTGGQEKILRSLIPVDKNLEVSPEILAMFALGYTFGGRVNKRLRPNIIQRLSTNAQPVVDEWFRIPTLKKREKLNFDVPLNIVQDKRGIKVFGQKTQMTTGEYMKALIANNNGYGLLAVCFGVMDELGIGSLITSELYNRAKYKMDECFKECFLVGKKLAGNTDYDEYLFTNETEIREGKTIPFQKRLDVPTDLNSNVESYFEGLISSFIKRFMQFFVVTKEDYANANIINGDNSAFQMATLQGHLFAKQASHNLHLIPDILEQIVEKDRADLLVVFLKGGRTDDPLDFRILGDTNLSKIYDEGNRFFHSKGTVSTTKITVTEMSHQSTDSQIPLEFQEAVKQNQIAAIRDFFRGFNDRYQKHEKEGTESLKKNLYNLGYEFADKQLFPKQESKVAIERRQLHEEPYVPSDVIRPSSREATKGK</sequence>
<accession>A0A1M4YQM0</accession>
<evidence type="ECO:0000313" key="2">
    <source>
        <dbReference type="Proteomes" id="UP000184476"/>
    </source>
</evidence>
<protein>
    <submittedName>
        <fullName evidence="1">Uncharacterized protein</fullName>
    </submittedName>
</protein>
<dbReference type="EMBL" id="FQVL01000007">
    <property type="protein sequence ID" value="SHF07968.1"/>
    <property type="molecule type" value="Genomic_DNA"/>
</dbReference>
<dbReference type="AlphaFoldDB" id="A0A1M4YQM0"/>